<dbReference type="PANTHER" id="PTHR39596">
    <property type="match status" value="1"/>
</dbReference>
<name>A0ABP1DQ55_9APHY</name>
<dbReference type="PANTHER" id="PTHR39596:SF2">
    <property type="entry name" value="HET DOMAIN PROTEIN (AFU_ORTHOLOGUE AFUA_1G17550)-RELATED"/>
    <property type="match status" value="1"/>
</dbReference>
<organism evidence="1 2">
    <name type="scientific">Somion occarium</name>
    <dbReference type="NCBI Taxonomy" id="3059160"/>
    <lineage>
        <taxon>Eukaryota</taxon>
        <taxon>Fungi</taxon>
        <taxon>Dikarya</taxon>
        <taxon>Basidiomycota</taxon>
        <taxon>Agaricomycotina</taxon>
        <taxon>Agaricomycetes</taxon>
        <taxon>Polyporales</taxon>
        <taxon>Cerrenaceae</taxon>
        <taxon>Somion</taxon>
    </lineage>
</organism>
<evidence type="ECO:0000313" key="2">
    <source>
        <dbReference type="Proteomes" id="UP001497453"/>
    </source>
</evidence>
<sequence>MSDKPQHRPPTKKRHSKLQRLLCCSSSSSAVLSPFDVHPPTSASQPIIGNGVALKHRPHFIAFDVPRLTTKTPYDHSEEGFWDFPERAGWMLDGKAEYRKFPNGIDWDTKELDERYQCRQQSIPKADASRRPPDSLNLKCFRIDGSDTSLSEEVAFQQAWLFFGVVAELSVISGASAVLAAEKVPGTQSEMKTSTAVLDTLHLKWLNALKAYSADERDTRLKRMLQVVKHVLSLQTVISTQKSDVEEPRLLTYEECKVLLSIRLLFRAILLTLALSGGCDLTELQFLMNPQLQQSFPANWDELKDFSIDEMLANGWCKSECKLLEPMDGCYNFFATRLTRWPMDHSKCNDFICRADQVNEETYKTVHVEPHCQCSVVTVHPEDLCKVLDKGKVPRIIISKDFKLSMSESQPYAVISHVWSHGLGNPNENALPLCQVRRLKGYLSGLQKAGEPDLALWIDTLCMPVQANLKEQRKKAMGLLSKTSQEAAAVLVLDRELQKLDDQRISMLEQSMMLAFVGWTRRLWTLQEAALARRLYIQTLGGPCEVENSKPPVDDKERLTSDISFRENIESLMRDRIPPISTLRKSVFEKSATMSVTTTALQRLSFTVKHRCTSKMEDEAIILGIILGLDVKALLDAENLDDRMSKFLAMIREIPSDIIFGNVERIQQAPYRWAPRSLLNFPIFNMQSFGPPAICDSRGLHARYQGLLLESASHAQADGGKYYACDQVSGMKYEFSIRENQPDFELSDTPALIFRPFFIGGDTVVADIARRLTEKDQTILEVKVVGYLQMVASGGLDITDRRILKGSLTEKEQRWCIT</sequence>
<evidence type="ECO:0000313" key="1">
    <source>
        <dbReference type="EMBL" id="CAL1709970.1"/>
    </source>
</evidence>
<accession>A0ABP1DQ55</accession>
<gene>
    <name evidence="1" type="ORF">GFSPODELE1_LOCUS7594</name>
</gene>
<reference evidence="2" key="1">
    <citation type="submission" date="2024-04" db="EMBL/GenBank/DDBJ databases">
        <authorList>
            <person name="Shaw F."/>
            <person name="Minotto A."/>
        </authorList>
    </citation>
    <scope>NUCLEOTIDE SEQUENCE [LARGE SCALE GENOMIC DNA]</scope>
</reference>
<proteinExistence type="predicted"/>
<dbReference type="EMBL" id="OZ037948">
    <property type="protein sequence ID" value="CAL1709970.1"/>
    <property type="molecule type" value="Genomic_DNA"/>
</dbReference>
<keyword evidence="2" id="KW-1185">Reference proteome</keyword>
<protein>
    <recommendedName>
        <fullName evidence="3">Heterokaryon incompatibility domain-containing protein</fullName>
    </recommendedName>
</protein>
<dbReference type="Proteomes" id="UP001497453">
    <property type="component" value="Chromosome 5"/>
</dbReference>
<evidence type="ECO:0008006" key="3">
    <source>
        <dbReference type="Google" id="ProtNLM"/>
    </source>
</evidence>